<dbReference type="Pfam" id="PF13242">
    <property type="entry name" value="Hydrolase_like"/>
    <property type="match status" value="1"/>
</dbReference>
<gene>
    <name evidence="1" type="ORF">METZ01_LOCUS332573</name>
</gene>
<sequence>MTIPLLHGLADFSKAYDGFILDIWGVIHQGGDAYREAIDCVRQLRSAGKRVIFLSNAPRRAEKVAAILEEKGIVRALYDGVLSSGEAARIAFETGDTAAIGKLGKRYFLLAAPDDDDLLHGLDYAPSATVAEADFLLAIGLRDEHSNLAGHEPFLSEAASRGLPMLCVNPDREVIRLGTRELCAGALAACYNQMGGAVDYVGKPYPFIYRLSLDMLGIEQQARVLAVGDGLETDISGARAAGIDSLLVTGGMLAEELGVSRLEAPDPAALNALCRKANERPRAAIPTLRW</sequence>
<dbReference type="InterPro" id="IPR023214">
    <property type="entry name" value="HAD_sf"/>
</dbReference>
<dbReference type="Gene3D" id="3.40.50.1000">
    <property type="entry name" value="HAD superfamily/HAD-like"/>
    <property type="match status" value="2"/>
</dbReference>
<dbReference type="Pfam" id="PF13344">
    <property type="entry name" value="Hydrolase_6"/>
    <property type="match status" value="1"/>
</dbReference>
<name>A0A382Q2E4_9ZZZZ</name>
<dbReference type="InterPro" id="IPR006356">
    <property type="entry name" value="HAD-SF_hydro_IIA_hyp3"/>
</dbReference>
<organism evidence="1">
    <name type="scientific">marine metagenome</name>
    <dbReference type="NCBI Taxonomy" id="408172"/>
    <lineage>
        <taxon>unclassified sequences</taxon>
        <taxon>metagenomes</taxon>
        <taxon>ecological metagenomes</taxon>
    </lineage>
</organism>
<dbReference type="GO" id="GO:0016791">
    <property type="term" value="F:phosphatase activity"/>
    <property type="evidence" value="ECO:0007669"/>
    <property type="project" value="TreeGrafter"/>
</dbReference>
<dbReference type="SUPFAM" id="SSF56784">
    <property type="entry name" value="HAD-like"/>
    <property type="match status" value="1"/>
</dbReference>
<reference evidence="1" key="1">
    <citation type="submission" date="2018-05" db="EMBL/GenBank/DDBJ databases">
        <authorList>
            <person name="Lanie J.A."/>
            <person name="Ng W.-L."/>
            <person name="Kazmierczak K.M."/>
            <person name="Andrzejewski T.M."/>
            <person name="Davidsen T.M."/>
            <person name="Wayne K.J."/>
            <person name="Tettelin H."/>
            <person name="Glass J.I."/>
            <person name="Rusch D."/>
            <person name="Podicherti R."/>
            <person name="Tsui H.-C.T."/>
            <person name="Winkler M.E."/>
        </authorList>
    </citation>
    <scope>NUCLEOTIDE SEQUENCE</scope>
</reference>
<dbReference type="AlphaFoldDB" id="A0A382Q2E4"/>
<dbReference type="EMBL" id="UINC01111472">
    <property type="protein sequence ID" value="SVC79719.1"/>
    <property type="molecule type" value="Genomic_DNA"/>
</dbReference>
<dbReference type="NCBIfam" id="TIGR01459">
    <property type="entry name" value="HAD-SF-IIA-hyp4"/>
    <property type="match status" value="1"/>
</dbReference>
<dbReference type="InterPro" id="IPR006357">
    <property type="entry name" value="HAD-SF_hydro_IIA"/>
</dbReference>
<evidence type="ECO:0000313" key="1">
    <source>
        <dbReference type="EMBL" id="SVC79719.1"/>
    </source>
</evidence>
<accession>A0A382Q2E4</accession>
<dbReference type="InterPro" id="IPR036412">
    <property type="entry name" value="HAD-like_sf"/>
</dbReference>
<dbReference type="NCBIfam" id="TIGR01460">
    <property type="entry name" value="HAD-SF-IIA"/>
    <property type="match status" value="1"/>
</dbReference>
<proteinExistence type="predicted"/>
<dbReference type="PANTHER" id="PTHR19288:SF90">
    <property type="entry name" value="OS08G0542600 PROTEIN"/>
    <property type="match status" value="1"/>
</dbReference>
<protein>
    <submittedName>
        <fullName evidence="1">Uncharacterized protein</fullName>
    </submittedName>
</protein>
<dbReference type="PANTHER" id="PTHR19288">
    <property type="entry name" value="4-NITROPHENYLPHOSPHATASE-RELATED"/>
    <property type="match status" value="1"/>
</dbReference>
<dbReference type="GO" id="GO:0005737">
    <property type="term" value="C:cytoplasm"/>
    <property type="evidence" value="ECO:0007669"/>
    <property type="project" value="TreeGrafter"/>
</dbReference>